<dbReference type="InterPro" id="IPR036625">
    <property type="entry name" value="E3-bd_dom_sf"/>
</dbReference>
<evidence type="ECO:0000256" key="5">
    <source>
        <dbReference type="ARBA" id="ARBA00022679"/>
    </source>
</evidence>
<dbReference type="SUPFAM" id="SSF52777">
    <property type="entry name" value="CoA-dependent acyltransferases"/>
    <property type="match status" value="1"/>
</dbReference>
<comment type="caution">
    <text evidence="22">The sequence shown here is derived from an EMBL/GenBank/DDBJ whole genome shotgun (WGS) entry which is preliminary data.</text>
</comment>
<protein>
    <recommendedName>
        <fullName evidence="12">Lipoamide acyltransferase component of branched-chain alpha-keto acid dehydrogenase complex, mitochondrial</fullName>
        <ecNumber evidence="11">2.3.1.168</ecNumber>
    </recommendedName>
    <alternativeName>
        <fullName evidence="13">Branched-chain alpha-keto acid dehydrogenase complex component E2</fullName>
    </alternativeName>
    <alternativeName>
        <fullName evidence="18">Dihydrolipoamide acetyltransferase component of branched-chain alpha-keto acid dehydrogenase complex</fullName>
    </alternativeName>
    <alternativeName>
        <fullName evidence="16">Dihydrolipoamide branched chain transacylase</fullName>
    </alternativeName>
    <alternativeName>
        <fullName evidence="17">Dihydrolipoyllysine-residue (2-methylpropanoyl)transferase</fullName>
    </alternativeName>
</protein>
<dbReference type="FunFam" id="4.10.320.10:FF:000002">
    <property type="entry name" value="Dihydrolipoamide acetyltransferase component of pyruvate dehydrogenase complex"/>
    <property type="match status" value="1"/>
</dbReference>
<dbReference type="Gene3D" id="4.10.320.10">
    <property type="entry name" value="E3-binding domain"/>
    <property type="match status" value="1"/>
</dbReference>
<dbReference type="SUPFAM" id="SSF51230">
    <property type="entry name" value="Single hybrid motif"/>
    <property type="match status" value="1"/>
</dbReference>
<evidence type="ECO:0000256" key="14">
    <source>
        <dbReference type="ARBA" id="ARBA00051775"/>
    </source>
</evidence>
<dbReference type="PANTHER" id="PTHR43178">
    <property type="entry name" value="DIHYDROLIPOAMIDE ACETYLTRANSFERASE COMPONENT OF PYRUVATE DEHYDROGENASE COMPLEX"/>
    <property type="match status" value="1"/>
</dbReference>
<feature type="non-terminal residue" evidence="22">
    <location>
        <position position="1"/>
    </location>
</feature>
<keyword evidence="10" id="KW-0012">Acyltransferase</keyword>
<evidence type="ECO:0000259" key="21">
    <source>
        <dbReference type="PROSITE" id="PS51826"/>
    </source>
</evidence>
<dbReference type="Gene3D" id="2.40.50.100">
    <property type="match status" value="1"/>
</dbReference>
<dbReference type="PROSITE" id="PS51826">
    <property type="entry name" value="PSBD"/>
    <property type="match status" value="1"/>
</dbReference>
<comment type="catalytic activity">
    <reaction evidence="14">
        <text>N(6)-[(R)-dihydrolipoyl]-L-lysyl-[protein] + 2-methylpropanoyl-CoA = N(6)-[(R)-S(8)-2-methylpropanoyldihydrolipoyl]-L-lysyl-[protein] + CoA</text>
        <dbReference type="Rhea" id="RHEA:18865"/>
        <dbReference type="Rhea" id="RHEA-COMP:10475"/>
        <dbReference type="Rhea" id="RHEA-COMP:10497"/>
        <dbReference type="ChEBI" id="CHEBI:57287"/>
        <dbReference type="ChEBI" id="CHEBI:57338"/>
        <dbReference type="ChEBI" id="CHEBI:83100"/>
        <dbReference type="ChEBI" id="CHEBI:83142"/>
        <dbReference type="EC" id="2.3.1.168"/>
    </reaction>
    <physiologicalReaction direction="left-to-right" evidence="14">
        <dbReference type="Rhea" id="RHEA:18866"/>
    </physiologicalReaction>
</comment>
<dbReference type="PROSITE" id="PS00189">
    <property type="entry name" value="LIPOYL"/>
    <property type="match status" value="1"/>
</dbReference>
<evidence type="ECO:0000256" key="8">
    <source>
        <dbReference type="ARBA" id="ARBA00022990"/>
    </source>
</evidence>
<evidence type="ECO:0000256" key="13">
    <source>
        <dbReference type="ARBA" id="ARBA00042008"/>
    </source>
</evidence>
<dbReference type="GO" id="GO:0031405">
    <property type="term" value="F:lipoic acid binding"/>
    <property type="evidence" value="ECO:0007669"/>
    <property type="project" value="TreeGrafter"/>
</dbReference>
<dbReference type="FunFam" id="3.30.559.10:FF:000009">
    <property type="entry name" value="Dihydrolipoamide acetyltransferase component of pyruvate dehydrogenase complex"/>
    <property type="match status" value="1"/>
</dbReference>
<dbReference type="CDD" id="cd06849">
    <property type="entry name" value="lipoyl_domain"/>
    <property type="match status" value="1"/>
</dbReference>
<comment type="cofactor">
    <cofactor evidence="1">
        <name>(R)-lipoate</name>
        <dbReference type="ChEBI" id="CHEBI:83088"/>
    </cofactor>
</comment>
<evidence type="ECO:0000313" key="23">
    <source>
        <dbReference type="Proteomes" id="UP000736164"/>
    </source>
</evidence>
<keyword evidence="7" id="KW-0809">Transit peptide</keyword>
<dbReference type="EC" id="2.3.1.168" evidence="11"/>
<dbReference type="SUPFAM" id="SSF47005">
    <property type="entry name" value="Peripheral subunit-binding domain of 2-oxo acid dehydrogenase complex"/>
    <property type="match status" value="1"/>
</dbReference>
<name>A0A8J7NPU5_ATRSP</name>
<keyword evidence="4" id="KW-0597">Phosphoprotein</keyword>
<dbReference type="Gene3D" id="3.30.559.10">
    <property type="entry name" value="Chloramphenicol acetyltransferase-like domain"/>
    <property type="match status" value="1"/>
</dbReference>
<dbReference type="InterPro" id="IPR042566">
    <property type="entry name" value="L1_C"/>
</dbReference>
<sequence length="1051" mass="117933">MNNKSLFICDFISDKTLDFLCLTETWHRQNDGLLFNQLAPPGYGLFNLPRLSGRGGDIIVSLSPITVPLPSSFECLVLNVSVPHSTIIATVYRPPKPNKALLDEFADLLSFLCLRFKRILILGDFNIHIDSRSSSLAKDVLALLGCFDLTQFVRSPTHNKGHALDLIIANVNFCNWRSVDQPRFTNSVLSSLSCFSTSDLLEDKIHLLNSTLLSTPDTFALLKTRTLSFTHSTSWYTDHLRSMKKLERRWHLSSLNVHYQAWKDYLSEYKDMTESARSSYFSHITENNHNNPRHLFSTINRLAHHITCLITTILEHCTGVVPTVLNTAAITHMPKKPNMALDNLNNFRPISNLPFLAKVLNLTVTFQLHNHLIVNNLFEPLQSGFLLKKSMEYSEVKKVLKSQKIKLQTPFPVRLQVFYEDGSYVAILISQKAQFELLTVKDKEGRYVLALGKMEGELLTLLNVQSCEKERLFFYIQERYRIQHCDIGRSDFSNHAPMSLSIRLSNNHGNTTWRMNSNDVLLYLEDPTSSLPEVIKLLDSFGLLAGYKLNVKKQVLTFNYNPPHKYHLKWDQSSMRYLGVYLPKDISTLATINYGPLIITIKADILKWNLILFMSFIVSGPIVQFKLSDIGEGITEVTVKEWYVKEGDTVSQFDSICEVQSDKASVTITSRYDGVIRKLYYDVDSIAYVGKPLVDIETQDVKEGALEEDVVEAPAVSHDEHTHQEIKGQKTQATPAVRRLAMENNIKLSEVVGTGKDGRILKEDILNYLSKQTGAILPLSPSPEIIPPPPKPQAAPTRPKDTTPSVRQQVSPKPVFTGKDRTEPLKGFHKAMVKTMTAALKIPHFGYCDEVDLSQLVKLRLELKAVSESRGVKLSYMPFFIKAASLGLLHFPILNASVDDNCQNITYKAAHNIGLAMDTQQGLIVPNVKNVQVLSIYDIAAELNRLQTLGTTGQLGASDLTGGTFTLSNIGSIGGTYAKPVILPPEVAIGALGKIQILPRFSAQGEVVKAHIMNVSWSADHRIIDGATMCRFSNLWKSYLENPASMLMDLK</sequence>
<evidence type="ECO:0000256" key="17">
    <source>
        <dbReference type="ARBA" id="ARBA00080787"/>
    </source>
</evidence>
<dbReference type="GO" id="GO:0016407">
    <property type="term" value="F:acetyltransferase activity"/>
    <property type="evidence" value="ECO:0007669"/>
    <property type="project" value="TreeGrafter"/>
</dbReference>
<dbReference type="InterPro" id="IPR000089">
    <property type="entry name" value="Biotin_lipoyl"/>
</dbReference>
<accession>A0A8J7NPU5</accession>
<dbReference type="EMBL" id="JAAWVO010034781">
    <property type="protein sequence ID" value="MBN3317357.1"/>
    <property type="molecule type" value="Genomic_DNA"/>
</dbReference>
<evidence type="ECO:0000256" key="18">
    <source>
        <dbReference type="ARBA" id="ARBA00083102"/>
    </source>
</evidence>
<keyword evidence="8" id="KW-0007">Acetylation</keyword>
<feature type="compositionally biased region" description="Polar residues" evidence="19">
    <location>
        <begin position="802"/>
        <end position="811"/>
    </location>
</feature>
<dbReference type="SUPFAM" id="SSF56219">
    <property type="entry name" value="DNase I-like"/>
    <property type="match status" value="1"/>
</dbReference>
<reference evidence="22" key="1">
    <citation type="journal article" date="2021" name="Cell">
        <title>Tracing the genetic footprints of vertebrate landing in non-teleost ray-finned fishes.</title>
        <authorList>
            <person name="Bi X."/>
            <person name="Wang K."/>
            <person name="Yang L."/>
            <person name="Pan H."/>
            <person name="Jiang H."/>
            <person name="Wei Q."/>
            <person name="Fang M."/>
            <person name="Yu H."/>
            <person name="Zhu C."/>
            <person name="Cai Y."/>
            <person name="He Y."/>
            <person name="Gan X."/>
            <person name="Zeng H."/>
            <person name="Yu D."/>
            <person name="Zhu Y."/>
            <person name="Jiang H."/>
            <person name="Qiu Q."/>
            <person name="Yang H."/>
            <person name="Zhang Y.E."/>
            <person name="Wang W."/>
            <person name="Zhu M."/>
            <person name="He S."/>
            <person name="Zhang G."/>
        </authorList>
    </citation>
    <scope>NUCLEOTIDE SEQUENCE</scope>
    <source>
        <strain evidence="22">Allg_001</strain>
    </source>
</reference>
<evidence type="ECO:0000256" key="15">
    <source>
        <dbReference type="ARBA" id="ARBA00059178"/>
    </source>
</evidence>
<dbReference type="GO" id="GO:0043754">
    <property type="term" value="F:dihydrolipoamide branched chain acyltransferase activity"/>
    <property type="evidence" value="ECO:0007669"/>
    <property type="project" value="UniProtKB-EC"/>
</dbReference>
<dbReference type="PANTHER" id="PTHR43178:SF5">
    <property type="entry name" value="LIPOAMIDE ACYLTRANSFERASE COMPONENT OF BRANCHED-CHAIN ALPHA-KETO ACID DEHYDROGENASE COMPLEX, MITOCHONDRIAL"/>
    <property type="match status" value="1"/>
</dbReference>
<evidence type="ECO:0000256" key="4">
    <source>
        <dbReference type="ARBA" id="ARBA00022553"/>
    </source>
</evidence>
<keyword evidence="9" id="KW-0496">Mitochondrion</keyword>
<dbReference type="InterPro" id="IPR023213">
    <property type="entry name" value="CAT-like_dom_sf"/>
</dbReference>
<evidence type="ECO:0000256" key="19">
    <source>
        <dbReference type="SAM" id="MobiDB-lite"/>
    </source>
</evidence>
<proteinExistence type="inferred from homology"/>
<dbReference type="Pfam" id="PF00364">
    <property type="entry name" value="Biotin_lipoyl"/>
    <property type="match status" value="1"/>
</dbReference>
<feature type="compositionally biased region" description="Pro residues" evidence="19">
    <location>
        <begin position="780"/>
        <end position="793"/>
    </location>
</feature>
<evidence type="ECO:0000256" key="9">
    <source>
        <dbReference type="ARBA" id="ARBA00023128"/>
    </source>
</evidence>
<dbReference type="FunFam" id="2.40.50.100:FF:000013">
    <property type="entry name" value="Dihydrolipoamide acetyltransferase component of pyruvate dehydrogenase complex"/>
    <property type="match status" value="1"/>
</dbReference>
<dbReference type="InterPro" id="IPR005135">
    <property type="entry name" value="Endo/exonuclease/phosphatase"/>
</dbReference>
<dbReference type="Gene3D" id="3.60.10.10">
    <property type="entry name" value="Endonuclease/exonuclease/phosphatase"/>
    <property type="match status" value="1"/>
</dbReference>
<dbReference type="InterPro" id="IPR003016">
    <property type="entry name" value="2-oxoA_DH_lipoyl-BS"/>
</dbReference>
<dbReference type="Pfam" id="PF03372">
    <property type="entry name" value="Exo_endo_phos"/>
    <property type="match status" value="1"/>
</dbReference>
<evidence type="ECO:0000256" key="3">
    <source>
        <dbReference type="ARBA" id="ARBA00007317"/>
    </source>
</evidence>
<feature type="domain" description="Lipoyl-binding" evidence="20">
    <location>
        <begin position="622"/>
        <end position="697"/>
    </location>
</feature>
<feature type="region of interest" description="Disordered" evidence="19">
    <location>
        <begin position="779"/>
        <end position="821"/>
    </location>
</feature>
<feature type="domain" description="Peripheral subunit-binding (PSBD)" evidence="21">
    <location>
        <begin position="732"/>
        <end position="769"/>
    </location>
</feature>
<evidence type="ECO:0000256" key="1">
    <source>
        <dbReference type="ARBA" id="ARBA00001938"/>
    </source>
</evidence>
<gene>
    <name evidence="22" type="primary">Dbt</name>
    <name evidence="22" type="ORF">GTO95_0013851</name>
</gene>
<dbReference type="GO" id="GO:0005759">
    <property type="term" value="C:mitochondrial matrix"/>
    <property type="evidence" value="ECO:0007669"/>
    <property type="project" value="UniProtKB-SubCell"/>
</dbReference>
<keyword evidence="23" id="KW-1185">Reference proteome</keyword>
<comment type="similarity">
    <text evidence="3">Belongs to the 2-oxoacid dehydrogenase family.</text>
</comment>
<comment type="function">
    <text evidence="15">The branched-chain alpha-keto dehydrogenase complex catalyzes the overall conversion of alpha-keto acids to acyl-CoA and CO(2). It contains multiple copies of three enzymatic components: branched-chain alpha-keto acid decarboxylase (E1), lipoamide acyltransferase (E2) and lipoamide dehydrogenase (E3). Within this complex, the catalytic function of this enzyme is to accept, and to transfer to coenzyme A, acyl groups that are generated by the branched-chain alpha-keto acid decarboxylase component.</text>
</comment>
<evidence type="ECO:0000256" key="12">
    <source>
        <dbReference type="ARBA" id="ARBA00039275"/>
    </source>
</evidence>
<keyword evidence="5" id="KW-0808">Transferase</keyword>
<dbReference type="GO" id="GO:0005829">
    <property type="term" value="C:cytosol"/>
    <property type="evidence" value="ECO:0007669"/>
    <property type="project" value="UniProtKB-ARBA"/>
</dbReference>
<evidence type="ECO:0000256" key="11">
    <source>
        <dbReference type="ARBA" id="ARBA00038880"/>
    </source>
</evidence>
<evidence type="ECO:0000256" key="7">
    <source>
        <dbReference type="ARBA" id="ARBA00022946"/>
    </source>
</evidence>
<dbReference type="Pfam" id="PF02817">
    <property type="entry name" value="E3_binding"/>
    <property type="match status" value="1"/>
</dbReference>
<evidence type="ECO:0000259" key="20">
    <source>
        <dbReference type="PROSITE" id="PS50968"/>
    </source>
</evidence>
<evidence type="ECO:0000256" key="6">
    <source>
        <dbReference type="ARBA" id="ARBA00022823"/>
    </source>
</evidence>
<dbReference type="InterPro" id="IPR004167">
    <property type="entry name" value="PSBD"/>
</dbReference>
<dbReference type="InterPro" id="IPR001078">
    <property type="entry name" value="2-oxoacid_DH_actylTfrase"/>
</dbReference>
<evidence type="ECO:0000256" key="2">
    <source>
        <dbReference type="ARBA" id="ARBA00004305"/>
    </source>
</evidence>
<evidence type="ECO:0000313" key="22">
    <source>
        <dbReference type="EMBL" id="MBN3317357.1"/>
    </source>
</evidence>
<dbReference type="Proteomes" id="UP000736164">
    <property type="component" value="Unassembled WGS sequence"/>
</dbReference>
<dbReference type="InterPro" id="IPR050743">
    <property type="entry name" value="2-oxoacid_DH_E2_comp"/>
</dbReference>
<evidence type="ECO:0000256" key="10">
    <source>
        <dbReference type="ARBA" id="ARBA00023315"/>
    </source>
</evidence>
<dbReference type="AlphaFoldDB" id="A0A8J7NPU5"/>
<organism evidence="22 23">
    <name type="scientific">Atractosteus spatula</name>
    <name type="common">Alligator gar</name>
    <name type="synonym">Lepisosteus spatula</name>
    <dbReference type="NCBI Taxonomy" id="7917"/>
    <lineage>
        <taxon>Eukaryota</taxon>
        <taxon>Metazoa</taxon>
        <taxon>Chordata</taxon>
        <taxon>Craniata</taxon>
        <taxon>Vertebrata</taxon>
        <taxon>Euteleostomi</taxon>
        <taxon>Actinopterygii</taxon>
        <taxon>Neopterygii</taxon>
        <taxon>Holostei</taxon>
        <taxon>Semionotiformes</taxon>
        <taxon>Lepisosteidae</taxon>
        <taxon>Atractosteus</taxon>
    </lineage>
</organism>
<keyword evidence="6" id="KW-0450">Lipoyl</keyword>
<evidence type="ECO:0000256" key="16">
    <source>
        <dbReference type="ARBA" id="ARBA00080355"/>
    </source>
</evidence>
<dbReference type="Gene3D" id="3.30.250.20">
    <property type="entry name" value="L1 transposable element, C-terminal domain"/>
    <property type="match status" value="1"/>
</dbReference>
<dbReference type="PROSITE" id="PS50968">
    <property type="entry name" value="BIOTINYL_LIPOYL"/>
    <property type="match status" value="1"/>
</dbReference>
<comment type="subcellular location">
    <subcellularLocation>
        <location evidence="2">Mitochondrion matrix</location>
    </subcellularLocation>
</comment>
<dbReference type="Pfam" id="PF00198">
    <property type="entry name" value="2-oxoacid_dh"/>
    <property type="match status" value="1"/>
</dbReference>
<dbReference type="InterPro" id="IPR036691">
    <property type="entry name" value="Endo/exonu/phosph_ase_sf"/>
</dbReference>
<dbReference type="InterPro" id="IPR011053">
    <property type="entry name" value="Single_hybrid_motif"/>
</dbReference>
<feature type="non-terminal residue" evidence="22">
    <location>
        <position position="1051"/>
    </location>
</feature>